<evidence type="ECO:0000313" key="1">
    <source>
        <dbReference type="EMBL" id="EPZ34261.1"/>
    </source>
</evidence>
<name>A0A075AVA9_ROZAC</name>
<proteinExistence type="predicted"/>
<evidence type="ECO:0000313" key="2">
    <source>
        <dbReference type="Proteomes" id="UP000030755"/>
    </source>
</evidence>
<dbReference type="EMBL" id="KE560971">
    <property type="protein sequence ID" value="EPZ34261.1"/>
    <property type="molecule type" value="Genomic_DNA"/>
</dbReference>
<sequence length="78" mass="9203">MLYFSNGYRQLLFCIPFQLDYTSSGEEYTKPETLNKNSTNFIVYLYIQRAEIDLSRLTKVFPTRYSSSLTVLIKRSND</sequence>
<accession>A0A075AVA9</accession>
<keyword evidence="2" id="KW-1185">Reference proteome</keyword>
<gene>
    <name evidence="1" type="ORF">O9G_001874</name>
</gene>
<dbReference type="AlphaFoldDB" id="A0A075AVA9"/>
<dbReference type="HOGENOM" id="CLU_2623373_0_0_1"/>
<reference evidence="1 2" key="1">
    <citation type="journal article" date="2013" name="Curr. Biol.">
        <title>Shared signatures of parasitism and phylogenomics unite Cryptomycota and microsporidia.</title>
        <authorList>
            <person name="James T.Y."/>
            <person name="Pelin A."/>
            <person name="Bonen L."/>
            <person name="Ahrendt S."/>
            <person name="Sain D."/>
            <person name="Corradi N."/>
            <person name="Stajich J.E."/>
        </authorList>
    </citation>
    <scope>NUCLEOTIDE SEQUENCE [LARGE SCALE GENOMIC DNA]</scope>
    <source>
        <strain evidence="1 2">CSF55</strain>
    </source>
</reference>
<dbReference type="Proteomes" id="UP000030755">
    <property type="component" value="Unassembled WGS sequence"/>
</dbReference>
<protein>
    <submittedName>
        <fullName evidence="1">Uncharacterized protein</fullName>
    </submittedName>
</protein>
<organism evidence="1 2">
    <name type="scientific">Rozella allomycis (strain CSF55)</name>
    <dbReference type="NCBI Taxonomy" id="988480"/>
    <lineage>
        <taxon>Eukaryota</taxon>
        <taxon>Fungi</taxon>
        <taxon>Fungi incertae sedis</taxon>
        <taxon>Cryptomycota</taxon>
        <taxon>Cryptomycota incertae sedis</taxon>
        <taxon>Rozella</taxon>
    </lineage>
</organism>